<reference evidence="2 3" key="1">
    <citation type="submission" date="2017-03" db="EMBL/GenBank/DDBJ databases">
        <authorList>
            <person name="Afonso C.L."/>
            <person name="Miller P.J."/>
            <person name="Scott M.A."/>
            <person name="Spackman E."/>
            <person name="Goraichik I."/>
            <person name="Dimitrov K.M."/>
            <person name="Suarez D.L."/>
            <person name="Swayne D.E."/>
        </authorList>
    </citation>
    <scope>NUCLEOTIDE SEQUENCE [LARGE SCALE GENOMIC DNA]</scope>
    <source>
        <strain evidence="2 3">CECT 7751</strain>
    </source>
</reference>
<gene>
    <name evidence="2" type="ORF">PSM7751_01426</name>
</gene>
<evidence type="ECO:0000259" key="1">
    <source>
        <dbReference type="PROSITE" id="PS50943"/>
    </source>
</evidence>
<organism evidence="2 3">
    <name type="scientific">Pseudooceanicola marinus</name>
    <dbReference type="NCBI Taxonomy" id="396013"/>
    <lineage>
        <taxon>Bacteria</taxon>
        <taxon>Pseudomonadati</taxon>
        <taxon>Pseudomonadota</taxon>
        <taxon>Alphaproteobacteria</taxon>
        <taxon>Rhodobacterales</taxon>
        <taxon>Paracoccaceae</taxon>
        <taxon>Pseudooceanicola</taxon>
    </lineage>
</organism>
<dbReference type="CDD" id="cd00093">
    <property type="entry name" value="HTH_XRE"/>
    <property type="match status" value="1"/>
</dbReference>
<dbReference type="AlphaFoldDB" id="A0A1X6YXU7"/>
<dbReference type="SMART" id="SM00530">
    <property type="entry name" value="HTH_XRE"/>
    <property type="match status" value="1"/>
</dbReference>
<accession>A0A1X6YXU7</accession>
<evidence type="ECO:0000313" key="3">
    <source>
        <dbReference type="Proteomes" id="UP000193963"/>
    </source>
</evidence>
<proteinExistence type="predicted"/>
<sequence length="89" mass="10207">MPVMLEELEDKREAVAARLKRVREVLGLGKKEFAERAGITMQTYGPFENGTRDLSLQSAKKLRKTYSLPLEFLYFGKTDDLPTRISKDL</sequence>
<dbReference type="EMBL" id="FWFN01000003">
    <property type="protein sequence ID" value="SLN34318.1"/>
    <property type="molecule type" value="Genomic_DNA"/>
</dbReference>
<dbReference type="InterPro" id="IPR001387">
    <property type="entry name" value="Cro/C1-type_HTH"/>
</dbReference>
<feature type="domain" description="HTH cro/C1-type" evidence="1">
    <location>
        <begin position="19"/>
        <end position="73"/>
    </location>
</feature>
<dbReference type="Proteomes" id="UP000193963">
    <property type="component" value="Unassembled WGS sequence"/>
</dbReference>
<dbReference type="Pfam" id="PF01381">
    <property type="entry name" value="HTH_3"/>
    <property type="match status" value="1"/>
</dbReference>
<dbReference type="Gene3D" id="1.10.260.40">
    <property type="entry name" value="lambda repressor-like DNA-binding domains"/>
    <property type="match status" value="1"/>
</dbReference>
<keyword evidence="3" id="KW-1185">Reference proteome</keyword>
<dbReference type="InterPro" id="IPR010982">
    <property type="entry name" value="Lambda_DNA-bd_dom_sf"/>
</dbReference>
<protein>
    <submittedName>
        <fullName evidence="2">Helix-turn-helix domain protein</fullName>
    </submittedName>
</protein>
<dbReference type="PROSITE" id="PS50943">
    <property type="entry name" value="HTH_CROC1"/>
    <property type="match status" value="1"/>
</dbReference>
<name>A0A1X6YXU7_9RHOB</name>
<dbReference type="GO" id="GO:0003677">
    <property type="term" value="F:DNA binding"/>
    <property type="evidence" value="ECO:0007669"/>
    <property type="project" value="InterPro"/>
</dbReference>
<dbReference type="SUPFAM" id="SSF47413">
    <property type="entry name" value="lambda repressor-like DNA-binding domains"/>
    <property type="match status" value="1"/>
</dbReference>
<evidence type="ECO:0000313" key="2">
    <source>
        <dbReference type="EMBL" id="SLN34318.1"/>
    </source>
</evidence>